<evidence type="ECO:0000313" key="3">
    <source>
        <dbReference type="EMBL" id="VAW22524.1"/>
    </source>
</evidence>
<accession>A0A3B0UQV7</accession>
<sequence length="40" mass="4259">QAATGRQAAPVQKKPAAPRTAKKAYLSEGNAAIDSDWNEF</sequence>
<reference evidence="3" key="1">
    <citation type="submission" date="2018-06" db="EMBL/GenBank/DDBJ databases">
        <authorList>
            <person name="Zhirakovskaya E."/>
        </authorList>
    </citation>
    <scope>NUCLEOTIDE SEQUENCE</scope>
</reference>
<feature type="compositionally biased region" description="Low complexity" evidence="1">
    <location>
        <begin position="7"/>
        <end position="19"/>
    </location>
</feature>
<evidence type="ECO:0000313" key="2">
    <source>
        <dbReference type="EMBL" id="VAW20066.1"/>
    </source>
</evidence>
<dbReference type="AlphaFoldDB" id="A0A3B0UQV7"/>
<evidence type="ECO:0000256" key="1">
    <source>
        <dbReference type="SAM" id="MobiDB-lite"/>
    </source>
</evidence>
<feature type="non-terminal residue" evidence="3">
    <location>
        <position position="1"/>
    </location>
</feature>
<proteinExistence type="predicted"/>
<dbReference type="EMBL" id="UOEO01000130">
    <property type="protein sequence ID" value="VAW20066.1"/>
    <property type="molecule type" value="Genomic_DNA"/>
</dbReference>
<gene>
    <name evidence="3" type="ORF">MNBD_ALPHA12-1899</name>
    <name evidence="2" type="ORF">MNBD_ALPHA12-1912</name>
</gene>
<protein>
    <submittedName>
        <fullName evidence="3">Uncharacterized protein</fullName>
    </submittedName>
</protein>
<dbReference type="EMBL" id="UOEO01000205">
    <property type="protein sequence ID" value="VAW22524.1"/>
    <property type="molecule type" value="Genomic_DNA"/>
</dbReference>
<feature type="region of interest" description="Disordered" evidence="1">
    <location>
        <begin position="1"/>
        <end position="28"/>
    </location>
</feature>
<organism evidence="3">
    <name type="scientific">hydrothermal vent metagenome</name>
    <dbReference type="NCBI Taxonomy" id="652676"/>
    <lineage>
        <taxon>unclassified sequences</taxon>
        <taxon>metagenomes</taxon>
        <taxon>ecological metagenomes</taxon>
    </lineage>
</organism>
<name>A0A3B0UQV7_9ZZZZ</name>